<dbReference type="EMBL" id="JACXVP010000003">
    <property type="protein sequence ID" value="KAG5615867.1"/>
    <property type="molecule type" value="Genomic_DNA"/>
</dbReference>
<sequence>MWSPQGWELIFRRDSNEWDMNRMIEFYKQLDNFPGTQNGDDTLRWQGHSSGKFSVSVAYKMINQWRTSHQLALETYLEDQDTIRCCTLLWITNQLWKIFINLRDIAWTMPRKIIEALFSCLRWVPACI</sequence>
<proteinExistence type="predicted"/>
<name>A0A9J5ZUU6_SOLCO</name>
<gene>
    <name evidence="1" type="ORF">H5410_015691</name>
</gene>
<keyword evidence="2" id="KW-1185">Reference proteome</keyword>
<dbReference type="AlphaFoldDB" id="A0A9J5ZUU6"/>
<evidence type="ECO:0000313" key="2">
    <source>
        <dbReference type="Proteomes" id="UP000824120"/>
    </source>
</evidence>
<comment type="caution">
    <text evidence="1">The sequence shown here is derived from an EMBL/GenBank/DDBJ whole genome shotgun (WGS) entry which is preliminary data.</text>
</comment>
<organism evidence="1 2">
    <name type="scientific">Solanum commersonii</name>
    <name type="common">Commerson's wild potato</name>
    <name type="synonym">Commerson's nightshade</name>
    <dbReference type="NCBI Taxonomy" id="4109"/>
    <lineage>
        <taxon>Eukaryota</taxon>
        <taxon>Viridiplantae</taxon>
        <taxon>Streptophyta</taxon>
        <taxon>Embryophyta</taxon>
        <taxon>Tracheophyta</taxon>
        <taxon>Spermatophyta</taxon>
        <taxon>Magnoliopsida</taxon>
        <taxon>eudicotyledons</taxon>
        <taxon>Gunneridae</taxon>
        <taxon>Pentapetalae</taxon>
        <taxon>asterids</taxon>
        <taxon>lamiids</taxon>
        <taxon>Solanales</taxon>
        <taxon>Solanaceae</taxon>
        <taxon>Solanoideae</taxon>
        <taxon>Solaneae</taxon>
        <taxon>Solanum</taxon>
    </lineage>
</organism>
<protein>
    <submittedName>
        <fullName evidence="1">Uncharacterized protein</fullName>
    </submittedName>
</protein>
<evidence type="ECO:0000313" key="1">
    <source>
        <dbReference type="EMBL" id="KAG5615867.1"/>
    </source>
</evidence>
<reference evidence="1 2" key="1">
    <citation type="submission" date="2020-09" db="EMBL/GenBank/DDBJ databases">
        <title>De no assembly of potato wild relative species, Solanum commersonii.</title>
        <authorList>
            <person name="Cho K."/>
        </authorList>
    </citation>
    <scope>NUCLEOTIDE SEQUENCE [LARGE SCALE GENOMIC DNA]</scope>
    <source>
        <strain evidence="1">LZ3.2</strain>
        <tissue evidence="1">Leaf</tissue>
    </source>
</reference>
<accession>A0A9J5ZUU6</accession>
<dbReference type="OrthoDB" id="1256921at2759"/>
<dbReference type="Proteomes" id="UP000824120">
    <property type="component" value="Chromosome 3"/>
</dbReference>